<dbReference type="InParanoid" id="A0A401GI16"/>
<dbReference type="Gene3D" id="3.80.10.10">
    <property type="entry name" value="Ribonuclease Inhibitor"/>
    <property type="match status" value="1"/>
</dbReference>
<gene>
    <name evidence="1" type="ORF">SCP_0401710</name>
</gene>
<protein>
    <submittedName>
        <fullName evidence="1">Uncharacterized protein</fullName>
    </submittedName>
</protein>
<name>A0A401GI16_9APHY</name>
<dbReference type="EMBL" id="BFAD01000004">
    <property type="protein sequence ID" value="GBE81798.1"/>
    <property type="molecule type" value="Genomic_DNA"/>
</dbReference>
<evidence type="ECO:0000313" key="1">
    <source>
        <dbReference type="EMBL" id="GBE81798.1"/>
    </source>
</evidence>
<keyword evidence="2" id="KW-1185">Reference proteome</keyword>
<dbReference type="InterPro" id="IPR032675">
    <property type="entry name" value="LRR_dom_sf"/>
</dbReference>
<dbReference type="GeneID" id="38778715"/>
<evidence type="ECO:0000313" key="2">
    <source>
        <dbReference type="Proteomes" id="UP000287166"/>
    </source>
</evidence>
<reference evidence="1 2" key="1">
    <citation type="journal article" date="2018" name="Sci. Rep.">
        <title>Genome sequence of the cauliflower mushroom Sparassis crispa (Hanabiratake) and its association with beneficial usage.</title>
        <authorList>
            <person name="Kiyama R."/>
            <person name="Furutani Y."/>
            <person name="Kawaguchi K."/>
            <person name="Nakanishi T."/>
        </authorList>
    </citation>
    <scope>NUCLEOTIDE SEQUENCE [LARGE SCALE GENOMIC DNA]</scope>
</reference>
<sequence>MPLVHSAYPVTQTLILHLPFRPAILSHEAAESILSGRWSDLHSLSLNGAVCPAATAISFFISHPQMSELSIDELVGYDIHSDGHLEAFDCPPGLLPNLKKLESVVQHVVELLSAPCAQPRPIEHISINHWRRAWCNSQEEDFAALLATLHSITTVTLPVTNIDLVARIAQAAPWLTRLRVPLGAFEILSDLYSDKEKVRVPSVQ</sequence>
<dbReference type="AlphaFoldDB" id="A0A401GI16"/>
<dbReference type="RefSeq" id="XP_027612711.1">
    <property type="nucleotide sequence ID" value="XM_027756910.1"/>
</dbReference>
<dbReference type="Proteomes" id="UP000287166">
    <property type="component" value="Unassembled WGS sequence"/>
</dbReference>
<proteinExistence type="predicted"/>
<comment type="caution">
    <text evidence="1">The sequence shown here is derived from an EMBL/GenBank/DDBJ whole genome shotgun (WGS) entry which is preliminary data.</text>
</comment>
<organism evidence="1 2">
    <name type="scientific">Sparassis crispa</name>
    <dbReference type="NCBI Taxonomy" id="139825"/>
    <lineage>
        <taxon>Eukaryota</taxon>
        <taxon>Fungi</taxon>
        <taxon>Dikarya</taxon>
        <taxon>Basidiomycota</taxon>
        <taxon>Agaricomycotina</taxon>
        <taxon>Agaricomycetes</taxon>
        <taxon>Polyporales</taxon>
        <taxon>Sparassidaceae</taxon>
        <taxon>Sparassis</taxon>
    </lineage>
</organism>
<accession>A0A401GI16</accession>